<dbReference type="EMBL" id="QPMM01000009">
    <property type="protein sequence ID" value="RFS21122.1"/>
    <property type="molecule type" value="Genomic_DNA"/>
</dbReference>
<dbReference type="SMART" id="SM00825">
    <property type="entry name" value="PKS_KS"/>
    <property type="match status" value="1"/>
</dbReference>
<dbReference type="InterPro" id="IPR020841">
    <property type="entry name" value="PKS_Beta-ketoAc_synthase_dom"/>
</dbReference>
<dbReference type="GO" id="GO:0005829">
    <property type="term" value="C:cytosol"/>
    <property type="evidence" value="ECO:0007669"/>
    <property type="project" value="TreeGrafter"/>
</dbReference>
<evidence type="ECO:0000259" key="4">
    <source>
        <dbReference type="PROSITE" id="PS52004"/>
    </source>
</evidence>
<dbReference type="CDD" id="cd00834">
    <property type="entry name" value="KAS_I_II"/>
    <property type="match status" value="1"/>
</dbReference>
<dbReference type="GO" id="GO:0004315">
    <property type="term" value="F:3-oxoacyl-[acyl-carrier-protein] synthase activity"/>
    <property type="evidence" value="ECO:0007669"/>
    <property type="project" value="TreeGrafter"/>
</dbReference>
<dbReference type="SUPFAM" id="SSF53901">
    <property type="entry name" value="Thiolase-like"/>
    <property type="match status" value="2"/>
</dbReference>
<evidence type="ECO:0000256" key="2">
    <source>
        <dbReference type="ARBA" id="ARBA00022679"/>
    </source>
</evidence>
<dbReference type="AlphaFoldDB" id="A0A3E1Y7U8"/>
<dbReference type="InterPro" id="IPR014031">
    <property type="entry name" value="Ketoacyl_synth_C"/>
</dbReference>
<sequence>MQVFVVADNIVSPLGNTTRENFDKVLQGSSGITRHENTTFADAPFFGALMAPGQLDDYIAPYNLAGYTRFEKMVIVSVASVLEQTGISLSDSRTGFIVSTTKGNIELLEQHYGNKIPLPEMQLSHTAKKIGKYFNAVNDPIVISSACISGLVAVLTGRRLIASGRYDHVVVTGADAFTRFVLSGFQSFQAVSAQPCQPFDTNRSGVTLGEGAATILLSKDSTNATFLVGDGGISNDANHISGPSRTGMELANVMQQAIERSGLTPGEIDFVSAHGTATLYNDEMEAKALHHAGLATVPVNSLKGYYGHTLGAAGLIEAIISMQAAKAGVILPTKGFETLGVSMPVKVANQLQNKECRHFLKTVSGFGGCNAAMVFTNI</sequence>
<dbReference type="Gene3D" id="3.40.47.10">
    <property type="match status" value="2"/>
</dbReference>
<dbReference type="OrthoDB" id="9808669at2"/>
<dbReference type="GO" id="GO:0006633">
    <property type="term" value="P:fatty acid biosynthetic process"/>
    <property type="evidence" value="ECO:0007669"/>
    <property type="project" value="TreeGrafter"/>
</dbReference>
<evidence type="ECO:0000313" key="6">
    <source>
        <dbReference type="Proteomes" id="UP000260644"/>
    </source>
</evidence>
<name>A0A3E1Y7U8_9BACT</name>
<protein>
    <submittedName>
        <fullName evidence="5">Beta-ketoacyl-[acyl-carrier-protein] synthase family protein</fullName>
    </submittedName>
</protein>
<keyword evidence="2 3" id="KW-0808">Transferase</keyword>
<comment type="similarity">
    <text evidence="1 3">Belongs to the thiolase-like superfamily. Beta-ketoacyl-ACP synthases family.</text>
</comment>
<dbReference type="Pfam" id="PF02801">
    <property type="entry name" value="Ketoacyl-synt_C"/>
    <property type="match status" value="1"/>
</dbReference>
<dbReference type="PANTHER" id="PTHR11712:SF320">
    <property type="entry name" value="BETA-KETOACYL SYNTHASE"/>
    <property type="match status" value="1"/>
</dbReference>
<evidence type="ECO:0000313" key="5">
    <source>
        <dbReference type="EMBL" id="RFS21122.1"/>
    </source>
</evidence>
<dbReference type="Proteomes" id="UP000260644">
    <property type="component" value="Unassembled WGS sequence"/>
</dbReference>
<accession>A0A3E1Y7U8</accession>
<gene>
    <name evidence="5" type="ORF">DVR12_17445</name>
</gene>
<dbReference type="RefSeq" id="WP_116977070.1">
    <property type="nucleotide sequence ID" value="NZ_QPMM01000009.1"/>
</dbReference>
<comment type="caution">
    <text evidence="5">The sequence shown here is derived from an EMBL/GenBank/DDBJ whole genome shotgun (WGS) entry which is preliminary data.</text>
</comment>
<dbReference type="InterPro" id="IPR014030">
    <property type="entry name" value="Ketoacyl_synth_N"/>
</dbReference>
<evidence type="ECO:0000256" key="1">
    <source>
        <dbReference type="ARBA" id="ARBA00008467"/>
    </source>
</evidence>
<organism evidence="5 6">
    <name type="scientific">Chitinophaga silvatica</name>
    <dbReference type="NCBI Taxonomy" id="2282649"/>
    <lineage>
        <taxon>Bacteria</taxon>
        <taxon>Pseudomonadati</taxon>
        <taxon>Bacteroidota</taxon>
        <taxon>Chitinophagia</taxon>
        <taxon>Chitinophagales</taxon>
        <taxon>Chitinophagaceae</taxon>
        <taxon>Chitinophaga</taxon>
    </lineage>
</organism>
<feature type="domain" description="Ketosynthase family 3 (KS3)" evidence="4">
    <location>
        <begin position="1"/>
        <end position="377"/>
    </location>
</feature>
<dbReference type="PROSITE" id="PS52004">
    <property type="entry name" value="KS3_2"/>
    <property type="match status" value="1"/>
</dbReference>
<keyword evidence="6" id="KW-1185">Reference proteome</keyword>
<reference evidence="5 6" key="1">
    <citation type="submission" date="2018-07" db="EMBL/GenBank/DDBJ databases">
        <title>Chitinophaga K2CV101002-2 sp. nov., isolated from a monsoon evergreen broad-leaved forest soil.</title>
        <authorList>
            <person name="Lv Y."/>
        </authorList>
    </citation>
    <scope>NUCLEOTIDE SEQUENCE [LARGE SCALE GENOMIC DNA]</scope>
    <source>
        <strain evidence="5 6">GDMCC 1.1288</strain>
    </source>
</reference>
<dbReference type="Pfam" id="PF00109">
    <property type="entry name" value="ketoacyl-synt"/>
    <property type="match status" value="1"/>
</dbReference>
<dbReference type="PROSITE" id="PS00098">
    <property type="entry name" value="THIOLASE_1"/>
    <property type="match status" value="1"/>
</dbReference>
<evidence type="ECO:0000256" key="3">
    <source>
        <dbReference type="RuleBase" id="RU003694"/>
    </source>
</evidence>
<proteinExistence type="inferred from homology"/>
<dbReference type="InterPro" id="IPR020615">
    <property type="entry name" value="Thiolase_acyl_enz_int_AS"/>
</dbReference>
<dbReference type="InterPro" id="IPR000794">
    <property type="entry name" value="Beta-ketoacyl_synthase"/>
</dbReference>
<dbReference type="InterPro" id="IPR016039">
    <property type="entry name" value="Thiolase-like"/>
</dbReference>
<dbReference type="PANTHER" id="PTHR11712">
    <property type="entry name" value="POLYKETIDE SYNTHASE-RELATED"/>
    <property type="match status" value="1"/>
</dbReference>